<dbReference type="STRING" id="561184.SAMN05216376_108229"/>
<dbReference type="InterPro" id="IPR051331">
    <property type="entry name" value="Chorismate_mutase-related"/>
</dbReference>
<name>A0A0B3RN14_9RHOB</name>
<keyword evidence="2" id="KW-0413">Isomerase</keyword>
<dbReference type="SUPFAM" id="SSF48600">
    <property type="entry name" value="Chorismate mutase II"/>
    <property type="match status" value="1"/>
</dbReference>
<dbReference type="InterPro" id="IPR002701">
    <property type="entry name" value="CM_II_prokaryot"/>
</dbReference>
<dbReference type="EC" id="5.4.99.5" evidence="1"/>
<proteinExistence type="predicted"/>
<dbReference type="EMBL" id="JSUQ01000010">
    <property type="protein sequence ID" value="KHQ52585.1"/>
    <property type="molecule type" value="Genomic_DNA"/>
</dbReference>
<dbReference type="GO" id="GO:0009697">
    <property type="term" value="P:salicylic acid biosynthetic process"/>
    <property type="evidence" value="ECO:0007669"/>
    <property type="project" value="TreeGrafter"/>
</dbReference>
<evidence type="ECO:0000256" key="1">
    <source>
        <dbReference type="ARBA" id="ARBA00012404"/>
    </source>
</evidence>
<dbReference type="PANTHER" id="PTHR38041">
    <property type="entry name" value="CHORISMATE MUTASE"/>
    <property type="match status" value="1"/>
</dbReference>
<feature type="domain" description="Chorismate mutase" evidence="3">
    <location>
        <begin position="6"/>
        <end position="97"/>
    </location>
</feature>
<gene>
    <name evidence="4" type="ORF">OA50_02618</name>
</gene>
<dbReference type="InterPro" id="IPR036979">
    <property type="entry name" value="CM_dom_sf"/>
</dbReference>
<evidence type="ECO:0000259" key="3">
    <source>
        <dbReference type="PROSITE" id="PS51168"/>
    </source>
</evidence>
<evidence type="ECO:0000313" key="4">
    <source>
        <dbReference type="EMBL" id="KHQ52585.1"/>
    </source>
</evidence>
<dbReference type="SMART" id="SM00830">
    <property type="entry name" value="CM_2"/>
    <property type="match status" value="1"/>
</dbReference>
<organism evidence="4 5">
    <name type="scientific">Mameliella alba</name>
    <dbReference type="NCBI Taxonomy" id="561184"/>
    <lineage>
        <taxon>Bacteria</taxon>
        <taxon>Pseudomonadati</taxon>
        <taxon>Pseudomonadota</taxon>
        <taxon>Alphaproteobacteria</taxon>
        <taxon>Rhodobacterales</taxon>
        <taxon>Roseobacteraceae</taxon>
        <taxon>Mameliella</taxon>
    </lineage>
</organism>
<dbReference type="PROSITE" id="PS51168">
    <property type="entry name" value="CHORISMATE_MUT_2"/>
    <property type="match status" value="1"/>
</dbReference>
<dbReference type="OrthoDB" id="514491at2"/>
<dbReference type="PANTHER" id="PTHR38041:SF1">
    <property type="entry name" value="CHORISMATE MUTASE"/>
    <property type="match status" value="1"/>
</dbReference>
<dbReference type="InterPro" id="IPR036263">
    <property type="entry name" value="Chorismate_II_sf"/>
</dbReference>
<keyword evidence="5" id="KW-1185">Reference proteome</keyword>
<dbReference type="GO" id="GO:0004106">
    <property type="term" value="F:chorismate mutase activity"/>
    <property type="evidence" value="ECO:0007669"/>
    <property type="project" value="UniProtKB-EC"/>
</dbReference>
<evidence type="ECO:0000313" key="5">
    <source>
        <dbReference type="Proteomes" id="UP000030960"/>
    </source>
</evidence>
<evidence type="ECO:0000256" key="2">
    <source>
        <dbReference type="ARBA" id="ARBA00023235"/>
    </source>
</evidence>
<dbReference type="Proteomes" id="UP000030960">
    <property type="component" value="Unassembled WGS sequence"/>
</dbReference>
<comment type="caution">
    <text evidence="4">The sequence shown here is derived from an EMBL/GenBank/DDBJ whole genome shotgun (WGS) entry which is preliminary data.</text>
</comment>
<dbReference type="Pfam" id="PF01817">
    <property type="entry name" value="CM_2"/>
    <property type="match status" value="1"/>
</dbReference>
<sequence>MTRPAPETIESMAELRLCIDEIDGELVRLLAEREGYTNRAPDLKAREGIAARAPRRIEAVLANVGDRARAEGLDPELARAIWTLMIETVIAREERVIGKEGIDG</sequence>
<accession>A0A0B3RN14</accession>
<protein>
    <recommendedName>
        <fullName evidence="1">chorismate mutase</fullName>
        <ecNumber evidence="1">5.4.99.5</ecNumber>
    </recommendedName>
</protein>
<dbReference type="GO" id="GO:0046417">
    <property type="term" value="P:chorismate metabolic process"/>
    <property type="evidence" value="ECO:0007669"/>
    <property type="project" value="InterPro"/>
</dbReference>
<dbReference type="RefSeq" id="WP_043142072.1">
    <property type="nucleotide sequence ID" value="NZ_JSUQ01000010.1"/>
</dbReference>
<reference evidence="4 5" key="1">
    <citation type="submission" date="2014-10" db="EMBL/GenBank/DDBJ databases">
        <title>Genome sequence of Ponticoccus sp. strain UMTAT08 isolated from clonal culture of toxic dinoflagellate Alexandrium tamiyavanichii.</title>
        <authorList>
            <person name="Gan H.Y."/>
            <person name="Muhd D.-D."/>
            <person name="Mohd Noor M.E."/>
            <person name="Yeong Y.S."/>
            <person name="Usup G."/>
        </authorList>
    </citation>
    <scope>NUCLEOTIDE SEQUENCE [LARGE SCALE GENOMIC DNA]</scope>
    <source>
        <strain evidence="4 5">UMTAT08</strain>
    </source>
</reference>
<dbReference type="AlphaFoldDB" id="A0A0B3RN14"/>
<dbReference type="Gene3D" id="1.20.59.10">
    <property type="entry name" value="Chorismate mutase"/>
    <property type="match status" value="1"/>
</dbReference>